<evidence type="ECO:0000313" key="8">
    <source>
        <dbReference type="EMBL" id="PPQ87842.1"/>
    </source>
</evidence>
<evidence type="ECO:0000313" key="9">
    <source>
        <dbReference type="Proteomes" id="UP000283269"/>
    </source>
</evidence>
<feature type="domain" description="Nudix hydrolase" evidence="7">
    <location>
        <begin position="47"/>
        <end position="185"/>
    </location>
</feature>
<comment type="cofactor">
    <cofactor evidence="1">
        <name>Mn(2+)</name>
        <dbReference type="ChEBI" id="CHEBI:29035"/>
    </cofactor>
</comment>
<dbReference type="Pfam" id="PF00293">
    <property type="entry name" value="NUDIX"/>
    <property type="match status" value="1"/>
</dbReference>
<accession>A0A409XAQ3</accession>
<dbReference type="CDD" id="cd03426">
    <property type="entry name" value="NUDIX_CoAse_Nudt7"/>
    <property type="match status" value="1"/>
</dbReference>
<comment type="cofactor">
    <cofactor evidence="2">
        <name>Mg(2+)</name>
        <dbReference type="ChEBI" id="CHEBI:18420"/>
    </cofactor>
</comment>
<reference evidence="8 9" key="1">
    <citation type="journal article" date="2018" name="Evol. Lett.">
        <title>Horizontal gene cluster transfer increased hallucinogenic mushroom diversity.</title>
        <authorList>
            <person name="Reynolds H.T."/>
            <person name="Vijayakumar V."/>
            <person name="Gluck-Thaler E."/>
            <person name="Korotkin H.B."/>
            <person name="Matheny P.B."/>
            <person name="Slot J.C."/>
        </authorList>
    </citation>
    <scope>NUCLEOTIDE SEQUENCE [LARGE SCALE GENOMIC DNA]</scope>
    <source>
        <strain evidence="8 9">2631</strain>
    </source>
</reference>
<sequence length="268" mass="30467">MTEHPSLDSYFSEKTRQHVKDLVTYFETSTDDQERRTAYLNGVEPYSRLAAVLVLLFERDGVLRVLMTMRGKNLKTHGGQSSLPGGKMDVEDNRDVVATAYREAHEEVSLPRTCAHIHTLGTLDLQPFHHLVVAPVVALLTDNSVLDELVPHKGEVDHIFSHPLEAFLNPSLAADLETLVPRGSDYWPYESRYHHHKDHVIKELGGTTYRLHAFQTSASPITGFTADIMIRVAEIAYQREAEYERYAVDQIRSSQAWVEAFEQRLLKS</sequence>
<dbReference type="GO" id="GO:0046872">
    <property type="term" value="F:metal ion binding"/>
    <property type="evidence" value="ECO:0007669"/>
    <property type="project" value="UniProtKB-KW"/>
</dbReference>
<evidence type="ECO:0000259" key="7">
    <source>
        <dbReference type="PROSITE" id="PS51462"/>
    </source>
</evidence>
<dbReference type="EMBL" id="NHYD01002198">
    <property type="protein sequence ID" value="PPQ87842.1"/>
    <property type="molecule type" value="Genomic_DNA"/>
</dbReference>
<keyword evidence="3" id="KW-0479">Metal-binding</keyword>
<dbReference type="PANTHER" id="PTHR12992">
    <property type="entry name" value="NUDIX HYDROLASE"/>
    <property type="match status" value="1"/>
</dbReference>
<protein>
    <recommendedName>
        <fullName evidence="7">Nudix hydrolase domain-containing protein</fullName>
    </recommendedName>
</protein>
<comment type="caution">
    <text evidence="8">The sequence shown here is derived from an EMBL/GenBank/DDBJ whole genome shotgun (WGS) entry which is preliminary data.</text>
</comment>
<evidence type="ECO:0000256" key="1">
    <source>
        <dbReference type="ARBA" id="ARBA00001936"/>
    </source>
</evidence>
<dbReference type="SUPFAM" id="SSF55811">
    <property type="entry name" value="Nudix"/>
    <property type="match status" value="1"/>
</dbReference>
<dbReference type="GO" id="GO:0010945">
    <property type="term" value="F:coenzyme A diphosphatase activity"/>
    <property type="evidence" value="ECO:0007669"/>
    <property type="project" value="InterPro"/>
</dbReference>
<organism evidence="8 9">
    <name type="scientific">Psilocybe cyanescens</name>
    <dbReference type="NCBI Taxonomy" id="93625"/>
    <lineage>
        <taxon>Eukaryota</taxon>
        <taxon>Fungi</taxon>
        <taxon>Dikarya</taxon>
        <taxon>Basidiomycota</taxon>
        <taxon>Agaricomycotina</taxon>
        <taxon>Agaricomycetes</taxon>
        <taxon>Agaricomycetidae</taxon>
        <taxon>Agaricales</taxon>
        <taxon>Agaricineae</taxon>
        <taxon>Strophariaceae</taxon>
        <taxon>Psilocybe</taxon>
    </lineage>
</organism>
<dbReference type="InterPro" id="IPR000086">
    <property type="entry name" value="NUDIX_hydrolase_dom"/>
</dbReference>
<gene>
    <name evidence="8" type="ORF">CVT25_009494</name>
</gene>
<name>A0A409XAQ3_PSICY</name>
<evidence type="ECO:0000256" key="6">
    <source>
        <dbReference type="ARBA" id="ARBA00023211"/>
    </source>
</evidence>
<dbReference type="Proteomes" id="UP000283269">
    <property type="component" value="Unassembled WGS sequence"/>
</dbReference>
<dbReference type="OrthoDB" id="10260614at2759"/>
<dbReference type="STRING" id="93625.A0A409XAQ3"/>
<dbReference type="GO" id="GO:0015938">
    <property type="term" value="P:coenzyme A catabolic process"/>
    <property type="evidence" value="ECO:0007669"/>
    <property type="project" value="TreeGrafter"/>
</dbReference>
<proteinExistence type="predicted"/>
<dbReference type="Gene3D" id="3.90.79.10">
    <property type="entry name" value="Nucleoside Triphosphate Pyrophosphohydrolase"/>
    <property type="match status" value="1"/>
</dbReference>
<dbReference type="InParanoid" id="A0A409XAQ3"/>
<evidence type="ECO:0000256" key="2">
    <source>
        <dbReference type="ARBA" id="ARBA00001946"/>
    </source>
</evidence>
<keyword evidence="9" id="KW-1185">Reference proteome</keyword>
<keyword evidence="5" id="KW-0460">Magnesium</keyword>
<dbReference type="PROSITE" id="PS51462">
    <property type="entry name" value="NUDIX"/>
    <property type="match status" value="1"/>
</dbReference>
<evidence type="ECO:0000256" key="5">
    <source>
        <dbReference type="ARBA" id="ARBA00022842"/>
    </source>
</evidence>
<evidence type="ECO:0000256" key="4">
    <source>
        <dbReference type="ARBA" id="ARBA00022801"/>
    </source>
</evidence>
<evidence type="ECO:0000256" key="3">
    <source>
        <dbReference type="ARBA" id="ARBA00022723"/>
    </source>
</evidence>
<dbReference type="InterPro" id="IPR015797">
    <property type="entry name" value="NUDIX_hydrolase-like_dom_sf"/>
</dbReference>
<dbReference type="InterPro" id="IPR045121">
    <property type="entry name" value="CoAse"/>
</dbReference>
<keyword evidence="6" id="KW-0464">Manganese</keyword>
<dbReference type="PANTHER" id="PTHR12992:SF24">
    <property type="entry name" value="PEROXISOMAL COENZYME A DIPHOSPHATASE NUDT7"/>
    <property type="match status" value="1"/>
</dbReference>
<keyword evidence="4" id="KW-0378">Hydrolase</keyword>
<dbReference type="AlphaFoldDB" id="A0A409XAQ3"/>